<dbReference type="GO" id="GO:0005576">
    <property type="term" value="C:extracellular region"/>
    <property type="evidence" value="ECO:0007669"/>
    <property type="project" value="InterPro"/>
</dbReference>
<organism evidence="3">
    <name type="scientific">Siphoviridae sp. ct9lR64</name>
    <dbReference type="NCBI Taxonomy" id="2826178"/>
    <lineage>
        <taxon>Viruses</taxon>
        <taxon>Duplodnaviria</taxon>
        <taxon>Heunggongvirae</taxon>
        <taxon>Uroviricota</taxon>
        <taxon>Caudoviricetes</taxon>
    </lineage>
</organism>
<evidence type="ECO:0000259" key="2">
    <source>
        <dbReference type="SMART" id="SM00495"/>
    </source>
</evidence>
<name>A0A8S5QY58_9CAUD</name>
<dbReference type="SUPFAM" id="SSF51055">
    <property type="entry name" value="Carbohydrate binding domain"/>
    <property type="match status" value="1"/>
</dbReference>
<evidence type="ECO:0000313" key="3">
    <source>
        <dbReference type="EMBL" id="DAE23787.1"/>
    </source>
</evidence>
<protein>
    <submittedName>
        <fullName evidence="3">ChiA1-BD-binding domain protein</fullName>
    </submittedName>
</protein>
<keyword evidence="1" id="KW-0378">Hydrolase</keyword>
<dbReference type="GO" id="GO:0030246">
    <property type="term" value="F:carbohydrate binding"/>
    <property type="evidence" value="ECO:0007669"/>
    <property type="project" value="InterPro"/>
</dbReference>
<dbReference type="EMBL" id="BK015760">
    <property type="protein sequence ID" value="DAE23787.1"/>
    <property type="molecule type" value="Genomic_DNA"/>
</dbReference>
<evidence type="ECO:0000256" key="1">
    <source>
        <dbReference type="ARBA" id="ARBA00022801"/>
    </source>
</evidence>
<dbReference type="CDD" id="cd12214">
    <property type="entry name" value="ChiA1_BD"/>
    <property type="match status" value="1"/>
</dbReference>
<dbReference type="GO" id="GO:0005975">
    <property type="term" value="P:carbohydrate metabolic process"/>
    <property type="evidence" value="ECO:0007669"/>
    <property type="project" value="InterPro"/>
</dbReference>
<accession>A0A8S5QY58</accession>
<dbReference type="InterPro" id="IPR003610">
    <property type="entry name" value="CBM5/12"/>
</dbReference>
<sequence>MSYLSSAQKLRAAINGAGAMLTDEQALTVSIIFPAWRGDGISYAAGDRVMHGGVLYKCLQAHTSQATWTPTDAPSLWAKVLIPTPGEIPDWKQPSSTNPYAKGDKVKHKGKIWVSDIDNNVWEPSVYGWSETTE</sequence>
<dbReference type="InterPro" id="IPR036573">
    <property type="entry name" value="CBM_sf_5/12"/>
</dbReference>
<dbReference type="Pfam" id="PF02839">
    <property type="entry name" value="CBM_5_12"/>
    <property type="match status" value="1"/>
</dbReference>
<reference evidence="3" key="1">
    <citation type="journal article" date="2021" name="Proc. Natl. Acad. Sci. U.S.A.">
        <title>A Catalog of Tens of Thousands of Viruses from Human Metagenomes Reveals Hidden Associations with Chronic Diseases.</title>
        <authorList>
            <person name="Tisza M.J."/>
            <person name="Buck C.B."/>
        </authorList>
    </citation>
    <scope>NUCLEOTIDE SEQUENCE</scope>
    <source>
        <strain evidence="3">Ct9lR64</strain>
    </source>
</reference>
<dbReference type="Gene3D" id="2.10.10.90">
    <property type="match status" value="1"/>
</dbReference>
<dbReference type="GO" id="GO:0004553">
    <property type="term" value="F:hydrolase activity, hydrolyzing O-glycosyl compounds"/>
    <property type="evidence" value="ECO:0007669"/>
    <property type="project" value="InterPro"/>
</dbReference>
<dbReference type="SMART" id="SM00495">
    <property type="entry name" value="ChtBD3"/>
    <property type="match status" value="1"/>
</dbReference>
<proteinExistence type="predicted"/>
<feature type="domain" description="Chitin-binding type-3" evidence="2">
    <location>
        <begin position="33"/>
        <end position="80"/>
    </location>
</feature>